<evidence type="ECO:0000256" key="1">
    <source>
        <dbReference type="SAM" id="Phobius"/>
    </source>
</evidence>
<proteinExistence type="predicted"/>
<accession>M2MT42</accession>
<evidence type="ECO:0000313" key="2">
    <source>
        <dbReference type="EMBL" id="EMC94693.1"/>
    </source>
</evidence>
<gene>
    <name evidence="2" type="ORF">BAUCODRAFT_124294</name>
</gene>
<organism evidence="2 3">
    <name type="scientific">Baudoinia panamericana (strain UAMH 10762)</name>
    <name type="common">Angels' share fungus</name>
    <name type="synonym">Baudoinia compniacensis (strain UAMH 10762)</name>
    <dbReference type="NCBI Taxonomy" id="717646"/>
    <lineage>
        <taxon>Eukaryota</taxon>
        <taxon>Fungi</taxon>
        <taxon>Dikarya</taxon>
        <taxon>Ascomycota</taxon>
        <taxon>Pezizomycotina</taxon>
        <taxon>Dothideomycetes</taxon>
        <taxon>Dothideomycetidae</taxon>
        <taxon>Mycosphaerellales</taxon>
        <taxon>Teratosphaeriaceae</taxon>
        <taxon>Baudoinia</taxon>
    </lineage>
</organism>
<dbReference type="AlphaFoldDB" id="M2MT42"/>
<dbReference type="RefSeq" id="XP_007678441.1">
    <property type="nucleotide sequence ID" value="XM_007680251.1"/>
</dbReference>
<dbReference type="EMBL" id="KB445558">
    <property type="protein sequence ID" value="EMC94693.1"/>
    <property type="molecule type" value="Genomic_DNA"/>
</dbReference>
<protein>
    <submittedName>
        <fullName evidence="2">Uncharacterized protein</fullName>
    </submittedName>
</protein>
<dbReference type="HOGENOM" id="CLU_1767732_0_0_1"/>
<feature type="transmembrane region" description="Helical" evidence="1">
    <location>
        <begin position="105"/>
        <end position="126"/>
    </location>
</feature>
<reference evidence="2 3" key="1">
    <citation type="journal article" date="2012" name="PLoS Pathog.">
        <title>Diverse lifestyles and strategies of plant pathogenesis encoded in the genomes of eighteen Dothideomycetes fungi.</title>
        <authorList>
            <person name="Ohm R.A."/>
            <person name="Feau N."/>
            <person name="Henrissat B."/>
            <person name="Schoch C.L."/>
            <person name="Horwitz B.A."/>
            <person name="Barry K.W."/>
            <person name="Condon B.J."/>
            <person name="Copeland A.C."/>
            <person name="Dhillon B."/>
            <person name="Glaser F."/>
            <person name="Hesse C.N."/>
            <person name="Kosti I."/>
            <person name="LaButti K."/>
            <person name="Lindquist E.A."/>
            <person name="Lucas S."/>
            <person name="Salamov A.A."/>
            <person name="Bradshaw R.E."/>
            <person name="Ciuffetti L."/>
            <person name="Hamelin R.C."/>
            <person name="Kema G.H.J."/>
            <person name="Lawrence C."/>
            <person name="Scott J.A."/>
            <person name="Spatafora J.W."/>
            <person name="Turgeon B.G."/>
            <person name="de Wit P.J.G.M."/>
            <person name="Zhong S."/>
            <person name="Goodwin S.B."/>
            <person name="Grigoriev I.V."/>
        </authorList>
    </citation>
    <scope>NUCLEOTIDE SEQUENCE [LARGE SCALE GENOMIC DNA]</scope>
    <source>
        <strain evidence="2 3">UAMH 10762</strain>
    </source>
</reference>
<dbReference type="KEGG" id="bcom:BAUCODRAFT_124294"/>
<keyword evidence="1" id="KW-1133">Transmembrane helix</keyword>
<dbReference type="GeneID" id="19107865"/>
<evidence type="ECO:0000313" key="3">
    <source>
        <dbReference type="Proteomes" id="UP000011761"/>
    </source>
</evidence>
<keyword evidence="1" id="KW-0472">Membrane</keyword>
<name>M2MT42_BAUPA</name>
<keyword evidence="1" id="KW-0812">Transmembrane</keyword>
<sequence>MRYPSSHANRLPVLELFPCIPSDRSFLDERLAMFGRTDLSTLSPTRHGPTPSSALVGCPIGIVIHHPGCIRTGRGLPLPIVESPSIEAFASLPWRRLALTAQGTISVWLMFLVVVSITSSDAIAHLEELKHSFQTSQSSAGERSVCL</sequence>
<dbReference type="Proteomes" id="UP000011761">
    <property type="component" value="Unassembled WGS sequence"/>
</dbReference>
<keyword evidence="3" id="KW-1185">Reference proteome</keyword>